<proteinExistence type="predicted"/>
<dbReference type="SUPFAM" id="SSF49344">
    <property type="entry name" value="CBD9-like"/>
    <property type="match status" value="1"/>
</dbReference>
<evidence type="ECO:0000256" key="1">
    <source>
        <dbReference type="SAM" id="MobiDB-lite"/>
    </source>
</evidence>
<feature type="compositionally biased region" description="Basic and acidic residues" evidence="1">
    <location>
        <begin position="601"/>
        <end position="627"/>
    </location>
</feature>
<evidence type="ECO:0000313" key="3">
    <source>
        <dbReference type="EMBL" id="OYD14307.1"/>
    </source>
</evidence>
<comment type="caution">
    <text evidence="3">The sequence shown here is derived from an EMBL/GenBank/DDBJ whole genome shotgun (WGS) entry which is preliminary data.</text>
</comment>
<evidence type="ECO:0000259" key="2">
    <source>
        <dbReference type="SMART" id="SM00060"/>
    </source>
</evidence>
<feature type="domain" description="Fibronectin type-III" evidence="2">
    <location>
        <begin position="292"/>
        <end position="365"/>
    </location>
</feature>
<reference evidence="3 4" key="1">
    <citation type="submission" date="2017-07" db="EMBL/GenBank/DDBJ databases">
        <title>Recovery of genomes from metagenomes via a dereplication, aggregation, and scoring strategy.</title>
        <authorList>
            <person name="Sieber C.M."/>
            <person name="Probst A.J."/>
            <person name="Sharrar A."/>
            <person name="Thomas B.C."/>
            <person name="Hess M."/>
            <person name="Tringe S.G."/>
            <person name="Banfield J.F."/>
        </authorList>
    </citation>
    <scope>NUCLEOTIDE SEQUENCE [LARGE SCALE GENOMIC DNA]</scope>
    <source>
        <strain evidence="3">JGI_Cruoil_03_44_89</strain>
    </source>
</reference>
<dbReference type="Gene3D" id="2.60.40.1190">
    <property type="match status" value="1"/>
</dbReference>
<name>A0A235BRF8_UNCW3</name>
<protein>
    <recommendedName>
        <fullName evidence="2">Fibronectin type-III domain-containing protein</fullName>
    </recommendedName>
</protein>
<dbReference type="InterPro" id="IPR003961">
    <property type="entry name" value="FN3_dom"/>
</dbReference>
<organism evidence="3 4">
    <name type="scientific">candidate division WOR-3 bacterium JGI_Cruoil_03_44_89</name>
    <dbReference type="NCBI Taxonomy" id="1973748"/>
    <lineage>
        <taxon>Bacteria</taxon>
        <taxon>Bacteria division WOR-3</taxon>
    </lineage>
</organism>
<dbReference type="Gene3D" id="2.60.40.10">
    <property type="entry name" value="Immunoglobulins"/>
    <property type="match status" value="2"/>
</dbReference>
<feature type="domain" description="Fibronectin type-III" evidence="2">
    <location>
        <begin position="214"/>
        <end position="279"/>
    </location>
</feature>
<sequence length="866" mass="97638">MLYLLLFLVSQMGIANFCVNWGEVVHSDGSPCRHLPPQCGFIAFEDIDTIITETSPKWSPREDPPIPGNGYYGFELGNFGSDLAGHSFTIIFTCNAENEQGMLCFNVKEKDIEKGNIHNPLTLSPFSNPGVPRNVTITKMGEKRILKWKAPVSGRYMIYRRDKLCKEGLFVKVGECEHDIFEDKPPPGRYVYTIIYMDRNGNMSAHSEEVFDHPLPPTGLYVEASDADILVSWEKVGGRFEVYRNGEYLAGVKDTFYTDHKVKYGESYLYTVSKVEGENRSEPSSEAGAIMVPGPTGLCATPLNSNCILSWGRSPYDNVAGYSVYRVGVTEPIAVVGDTSALDDRLTPGRYSYTVRCRDTNGYEGAPSKEVGIEIPQPSDGYTKYANIRVLAVIYSNTPGGSLKKKEVKKIERGIELARLFTWRNSSCRINYDVVYMEISDYRDEPFSGKDGHPWPDMIEPDLRAKGVLPGEYGGIFCGYVYPPGGSGTSYGAMKILGKSTYCLGPYPVRTGVRYPDASDTVYTPITWIFTHEFQHNLDLMYDMSGYPQMAHGDCPLELATPHGEHFDFQAYILKDFKDWDGIKSPWGKITETRDEDGDGLPDRDARVPMDEERFGSSPLEKDTDGDGLEDLREFTAGIYKGADPLNANTDGDGIPDGIDIYPLYAASDVIHKGTRTIDGEIEDGWGLVSDVLDFKNTDISADVYMNWDEDWLYIGFKLDRYSDIELCIDARHDGWWHSRDNYGLCFSPDSLFSVKILDCTDETRRYNQEMHPGEKHDYELWDNDPLYLKKWGRLVKESDAIFAGREDNGKYSIELAIPRNEATGLLTECGSTPACRIFFKNIERDKAKWATLFEQYSFVPLRIDY</sequence>
<dbReference type="Proteomes" id="UP000215215">
    <property type="component" value="Unassembled WGS sequence"/>
</dbReference>
<dbReference type="SUPFAM" id="SSF49265">
    <property type="entry name" value="Fibronectin type III"/>
    <property type="match status" value="1"/>
</dbReference>
<dbReference type="AlphaFoldDB" id="A0A235BRF8"/>
<gene>
    <name evidence="3" type="ORF">CH333_08370</name>
</gene>
<dbReference type="SMART" id="SM00060">
    <property type="entry name" value="FN3"/>
    <property type="match status" value="2"/>
</dbReference>
<feature type="region of interest" description="Disordered" evidence="1">
    <location>
        <begin position="589"/>
        <end position="627"/>
    </location>
</feature>
<evidence type="ECO:0000313" key="4">
    <source>
        <dbReference type="Proteomes" id="UP000215215"/>
    </source>
</evidence>
<dbReference type="InterPro" id="IPR013783">
    <property type="entry name" value="Ig-like_fold"/>
</dbReference>
<accession>A0A235BRF8</accession>
<dbReference type="EMBL" id="NOZQ01000190">
    <property type="protein sequence ID" value="OYD14307.1"/>
    <property type="molecule type" value="Genomic_DNA"/>
</dbReference>
<dbReference type="InterPro" id="IPR036116">
    <property type="entry name" value="FN3_sf"/>
</dbReference>